<protein>
    <submittedName>
        <fullName evidence="4">tRNA1Val (Adenine37-N6)-methyltransferase</fullName>
    </submittedName>
</protein>
<sequence>MPDQPDLTRDELKRFGLTLLQPRQGYRFSLDPLLLCDFANASQETSIVDLGTGSGVLALVLARMAVDARVTAFEQDSDAVALARENVRLNGLDGRVMVLHEDVLRVRQHLPVSSCDLVVSNPPYRKQGRGRLNPHPGRQAARHETTAGLADFLAAAKYLVKPVTGRICLVYHADRFVELMVEAVAQKLAAVRLRMVHGLPDAPAKVFLVELSKGRKNADLQIMPPLIVRSDPDRYTDEVRRILVGN</sequence>
<evidence type="ECO:0000259" key="3">
    <source>
        <dbReference type="Pfam" id="PF05175"/>
    </source>
</evidence>
<dbReference type="Proteomes" id="UP000190102">
    <property type="component" value="Unassembled WGS sequence"/>
</dbReference>
<organism evidence="4 5">
    <name type="scientific">Trichlorobacter thiogenes</name>
    <dbReference type="NCBI Taxonomy" id="115783"/>
    <lineage>
        <taxon>Bacteria</taxon>
        <taxon>Pseudomonadati</taxon>
        <taxon>Thermodesulfobacteriota</taxon>
        <taxon>Desulfuromonadia</taxon>
        <taxon>Geobacterales</taxon>
        <taxon>Geobacteraceae</taxon>
        <taxon>Trichlorobacter</taxon>
    </lineage>
</organism>
<gene>
    <name evidence="4" type="ORF">SAMN02745119_01378</name>
</gene>
<evidence type="ECO:0000256" key="2">
    <source>
        <dbReference type="ARBA" id="ARBA00022691"/>
    </source>
</evidence>
<dbReference type="AlphaFoldDB" id="A0A1T4MSC5"/>
<feature type="domain" description="Methyltransferase small" evidence="3">
    <location>
        <begin position="33"/>
        <end position="129"/>
    </location>
</feature>
<dbReference type="EMBL" id="FUWR01000006">
    <property type="protein sequence ID" value="SJZ69801.1"/>
    <property type="molecule type" value="Genomic_DNA"/>
</dbReference>
<dbReference type="InterPro" id="IPR007848">
    <property type="entry name" value="Small_mtfrase_dom"/>
</dbReference>
<dbReference type="InterPro" id="IPR050210">
    <property type="entry name" value="tRNA_Adenine-N(6)_MTase"/>
</dbReference>
<dbReference type="GO" id="GO:0008757">
    <property type="term" value="F:S-adenosylmethionine-dependent methyltransferase activity"/>
    <property type="evidence" value="ECO:0007669"/>
    <property type="project" value="UniProtKB-ARBA"/>
</dbReference>
<dbReference type="OrthoDB" id="5489421at2"/>
<dbReference type="Pfam" id="PF05175">
    <property type="entry name" value="MTS"/>
    <property type="match status" value="1"/>
</dbReference>
<keyword evidence="5" id="KW-1185">Reference proteome</keyword>
<dbReference type="InterPro" id="IPR029063">
    <property type="entry name" value="SAM-dependent_MTases_sf"/>
</dbReference>
<evidence type="ECO:0000313" key="4">
    <source>
        <dbReference type="EMBL" id="SJZ69801.1"/>
    </source>
</evidence>
<proteinExistence type="predicted"/>
<evidence type="ECO:0000313" key="5">
    <source>
        <dbReference type="Proteomes" id="UP000190102"/>
    </source>
</evidence>
<dbReference type="CDD" id="cd02440">
    <property type="entry name" value="AdoMet_MTases"/>
    <property type="match status" value="1"/>
</dbReference>
<accession>A0A1T4MSC5</accession>
<keyword evidence="4" id="KW-0808">Transferase</keyword>
<dbReference type="InterPro" id="IPR002052">
    <property type="entry name" value="DNA_methylase_N6_adenine_CS"/>
</dbReference>
<name>A0A1T4MSC5_9BACT</name>
<dbReference type="PANTHER" id="PTHR47739">
    <property type="entry name" value="TRNA1(VAL) (ADENINE(37)-N6)-METHYLTRANSFERASE"/>
    <property type="match status" value="1"/>
</dbReference>
<dbReference type="RefSeq" id="WP_078789697.1">
    <property type="nucleotide sequence ID" value="NZ_FUWR01000006.1"/>
</dbReference>
<keyword evidence="2" id="KW-0949">S-adenosyl-L-methionine</keyword>
<dbReference type="Gene3D" id="3.40.50.150">
    <property type="entry name" value="Vaccinia Virus protein VP39"/>
    <property type="match status" value="1"/>
</dbReference>
<reference evidence="5" key="1">
    <citation type="submission" date="2017-02" db="EMBL/GenBank/DDBJ databases">
        <authorList>
            <person name="Varghese N."/>
            <person name="Submissions S."/>
        </authorList>
    </citation>
    <scope>NUCLEOTIDE SEQUENCE [LARGE SCALE GENOMIC DNA]</scope>
    <source>
        <strain evidence="5">ATCC BAA-34</strain>
    </source>
</reference>
<dbReference type="GO" id="GO:0003676">
    <property type="term" value="F:nucleic acid binding"/>
    <property type="evidence" value="ECO:0007669"/>
    <property type="project" value="InterPro"/>
</dbReference>
<dbReference type="STRING" id="115783.SAMN02745119_01378"/>
<dbReference type="PANTHER" id="PTHR47739:SF1">
    <property type="entry name" value="TRNA1(VAL) (ADENINE(37)-N6)-METHYLTRANSFERASE"/>
    <property type="match status" value="1"/>
</dbReference>
<dbReference type="SUPFAM" id="SSF53335">
    <property type="entry name" value="S-adenosyl-L-methionine-dependent methyltransferases"/>
    <property type="match status" value="1"/>
</dbReference>
<evidence type="ECO:0000256" key="1">
    <source>
        <dbReference type="ARBA" id="ARBA00022603"/>
    </source>
</evidence>
<dbReference type="GO" id="GO:0032259">
    <property type="term" value="P:methylation"/>
    <property type="evidence" value="ECO:0007669"/>
    <property type="project" value="UniProtKB-KW"/>
</dbReference>
<dbReference type="PROSITE" id="PS00092">
    <property type="entry name" value="N6_MTASE"/>
    <property type="match status" value="1"/>
</dbReference>
<keyword evidence="1 4" id="KW-0489">Methyltransferase</keyword>
<dbReference type="GO" id="GO:0008170">
    <property type="term" value="F:N-methyltransferase activity"/>
    <property type="evidence" value="ECO:0007669"/>
    <property type="project" value="UniProtKB-ARBA"/>
</dbReference>